<evidence type="ECO:0000313" key="3">
    <source>
        <dbReference type="Proteomes" id="UP000828251"/>
    </source>
</evidence>
<keyword evidence="3" id="KW-1185">Reference proteome</keyword>
<protein>
    <submittedName>
        <fullName evidence="2">Uncharacterized protein</fullName>
    </submittedName>
</protein>
<dbReference type="EMBL" id="JAIQCV010000006">
    <property type="protein sequence ID" value="KAH1090419.1"/>
    <property type="molecule type" value="Genomic_DNA"/>
</dbReference>
<dbReference type="OrthoDB" id="10372281at2759"/>
<gene>
    <name evidence="2" type="ORF">J1N35_017676</name>
</gene>
<accession>A0A9D3VMU2</accession>
<proteinExistence type="predicted"/>
<dbReference type="Proteomes" id="UP000828251">
    <property type="component" value="Unassembled WGS sequence"/>
</dbReference>
<organism evidence="2 3">
    <name type="scientific">Gossypium stocksii</name>
    <dbReference type="NCBI Taxonomy" id="47602"/>
    <lineage>
        <taxon>Eukaryota</taxon>
        <taxon>Viridiplantae</taxon>
        <taxon>Streptophyta</taxon>
        <taxon>Embryophyta</taxon>
        <taxon>Tracheophyta</taxon>
        <taxon>Spermatophyta</taxon>
        <taxon>Magnoliopsida</taxon>
        <taxon>eudicotyledons</taxon>
        <taxon>Gunneridae</taxon>
        <taxon>Pentapetalae</taxon>
        <taxon>rosids</taxon>
        <taxon>malvids</taxon>
        <taxon>Malvales</taxon>
        <taxon>Malvaceae</taxon>
        <taxon>Malvoideae</taxon>
        <taxon>Gossypium</taxon>
    </lineage>
</organism>
<name>A0A9D3VMU2_9ROSI</name>
<sequence length="102" mass="11500">MKRSEVFYCCYKLIKPLTCNRVSFFDLKLCVARWPTMQWRVHMAESASAKLFGRQSESASTKPVGGQSKRSNSPYASRKKKLVDAQAAHCMANCEAANYLAD</sequence>
<evidence type="ECO:0000256" key="1">
    <source>
        <dbReference type="SAM" id="MobiDB-lite"/>
    </source>
</evidence>
<evidence type="ECO:0000313" key="2">
    <source>
        <dbReference type="EMBL" id="KAH1090419.1"/>
    </source>
</evidence>
<reference evidence="2 3" key="1">
    <citation type="journal article" date="2021" name="Plant Biotechnol. J.">
        <title>Multi-omics assisted identification of the key and species-specific regulatory components of drought-tolerant mechanisms in Gossypium stocksii.</title>
        <authorList>
            <person name="Yu D."/>
            <person name="Ke L."/>
            <person name="Zhang D."/>
            <person name="Wu Y."/>
            <person name="Sun Y."/>
            <person name="Mei J."/>
            <person name="Sun J."/>
            <person name="Sun Y."/>
        </authorList>
    </citation>
    <scope>NUCLEOTIDE SEQUENCE [LARGE SCALE GENOMIC DNA]</scope>
    <source>
        <strain evidence="3">cv. E1</strain>
        <tissue evidence="2">Leaf</tissue>
    </source>
</reference>
<comment type="caution">
    <text evidence="2">The sequence shown here is derived from an EMBL/GenBank/DDBJ whole genome shotgun (WGS) entry which is preliminary data.</text>
</comment>
<feature type="region of interest" description="Disordered" evidence="1">
    <location>
        <begin position="51"/>
        <end position="80"/>
    </location>
</feature>
<dbReference type="AlphaFoldDB" id="A0A9D3VMU2"/>